<dbReference type="InterPro" id="IPR036837">
    <property type="entry name" value="Cation_efflux_CTD_sf"/>
</dbReference>
<feature type="transmembrane region" description="Helical" evidence="8">
    <location>
        <begin position="103"/>
        <end position="126"/>
    </location>
</feature>
<evidence type="ECO:0000259" key="10">
    <source>
        <dbReference type="Pfam" id="PF16916"/>
    </source>
</evidence>
<dbReference type="SUPFAM" id="SSF160240">
    <property type="entry name" value="Cation efflux protein cytoplasmic domain-like"/>
    <property type="match status" value="1"/>
</dbReference>
<comment type="caution">
    <text evidence="11">The sequence shown here is derived from an EMBL/GenBank/DDBJ whole genome shotgun (WGS) entry which is preliminary data.</text>
</comment>
<name>A0ABV2AJD1_9EUKA</name>
<dbReference type="SUPFAM" id="SSF161111">
    <property type="entry name" value="Cation efflux protein transmembrane domain-like"/>
    <property type="match status" value="1"/>
</dbReference>
<keyword evidence="4 8" id="KW-0812">Transmembrane</keyword>
<keyword evidence="5" id="KW-0862">Zinc</keyword>
<evidence type="ECO:0000256" key="4">
    <source>
        <dbReference type="ARBA" id="ARBA00022692"/>
    </source>
</evidence>
<dbReference type="Gene3D" id="1.20.1510.10">
    <property type="entry name" value="Cation efflux protein transmembrane domain"/>
    <property type="match status" value="1"/>
</dbReference>
<keyword evidence="7 8" id="KW-0472">Membrane</keyword>
<evidence type="ECO:0000256" key="1">
    <source>
        <dbReference type="ARBA" id="ARBA00004141"/>
    </source>
</evidence>
<evidence type="ECO:0000313" key="11">
    <source>
        <dbReference type="EMBL" id="MES1919770.1"/>
    </source>
</evidence>
<dbReference type="NCBIfam" id="TIGR01297">
    <property type="entry name" value="CDF"/>
    <property type="match status" value="1"/>
</dbReference>
<proteinExistence type="inferred from homology"/>
<dbReference type="Pfam" id="PF16916">
    <property type="entry name" value="ZT_dimer"/>
    <property type="match status" value="1"/>
</dbReference>
<evidence type="ECO:0000256" key="6">
    <source>
        <dbReference type="ARBA" id="ARBA00022989"/>
    </source>
</evidence>
<evidence type="ECO:0000256" key="7">
    <source>
        <dbReference type="ARBA" id="ARBA00023136"/>
    </source>
</evidence>
<feature type="domain" description="Cation efflux protein transmembrane" evidence="9">
    <location>
        <begin position="2"/>
        <end position="208"/>
    </location>
</feature>
<dbReference type="InterPro" id="IPR058533">
    <property type="entry name" value="Cation_efflux_TM"/>
</dbReference>
<gene>
    <name evidence="11" type="primary">ZRC1</name>
    <name evidence="11" type="ORF">MHBO_001543</name>
</gene>
<evidence type="ECO:0000256" key="5">
    <source>
        <dbReference type="ARBA" id="ARBA00022833"/>
    </source>
</evidence>
<keyword evidence="3" id="KW-0813">Transport</keyword>
<keyword evidence="6 8" id="KW-1133">Transmembrane helix</keyword>
<dbReference type="Pfam" id="PF01545">
    <property type="entry name" value="Cation_efflux"/>
    <property type="match status" value="1"/>
</dbReference>
<comment type="subcellular location">
    <subcellularLocation>
        <location evidence="1">Membrane</location>
        <topology evidence="1">Multi-pass membrane protein</topology>
    </subcellularLocation>
</comment>
<dbReference type="PANTHER" id="PTHR45820">
    <property type="entry name" value="FI23527P1"/>
    <property type="match status" value="1"/>
</dbReference>
<dbReference type="EMBL" id="JBDODL010000394">
    <property type="protein sequence ID" value="MES1919770.1"/>
    <property type="molecule type" value="Genomic_DNA"/>
</dbReference>
<sequence length="315" mass="34961">MLILIISFFFVELIFGALYDFLVLVADAMHMLTDAIALVIGLYAFIKSKKVRTDKATFGFVRMEVVGGLVNGCFLMVIAFDIFREAITLLLKNEVNKDLVENSGVLLIIGGIGLGVNIIGLIVFGFDHGHGHSDDNSEKKKNFNIQAVFLHVLGDALGSVAVIVSCLVIRYSTWERRTIIDPICSMIISVIIFATSIPVVRGTVRVLLEKVPTTVDLYLLKRKLLAIDGIKNIHELHVWQLNSNKTLATCHVILDKSKNFKRLNDDIQKVFHGCGVHSTTIQPEFQSGSKDCFDIVCGSTRCIEELCCEKIESDD</sequence>
<feature type="transmembrane region" description="Helical" evidence="8">
    <location>
        <begin position="26"/>
        <end position="45"/>
    </location>
</feature>
<evidence type="ECO:0000256" key="3">
    <source>
        <dbReference type="ARBA" id="ARBA00022448"/>
    </source>
</evidence>
<dbReference type="PANTHER" id="PTHR45820:SF4">
    <property type="entry name" value="ZINC TRANSPORTER 63C, ISOFORM F"/>
    <property type="match status" value="1"/>
</dbReference>
<organism evidence="11 12">
    <name type="scientific">Bonamia ostreae</name>
    <dbReference type="NCBI Taxonomy" id="126728"/>
    <lineage>
        <taxon>Eukaryota</taxon>
        <taxon>Sar</taxon>
        <taxon>Rhizaria</taxon>
        <taxon>Endomyxa</taxon>
        <taxon>Ascetosporea</taxon>
        <taxon>Haplosporida</taxon>
        <taxon>Bonamia</taxon>
    </lineage>
</organism>
<evidence type="ECO:0000313" key="12">
    <source>
        <dbReference type="Proteomes" id="UP001439008"/>
    </source>
</evidence>
<evidence type="ECO:0000256" key="8">
    <source>
        <dbReference type="SAM" id="Phobius"/>
    </source>
</evidence>
<accession>A0ABV2AJD1</accession>
<dbReference type="Proteomes" id="UP001439008">
    <property type="component" value="Unassembled WGS sequence"/>
</dbReference>
<keyword evidence="12" id="KW-1185">Reference proteome</keyword>
<feature type="transmembrane region" description="Helical" evidence="8">
    <location>
        <begin position="65"/>
        <end position="83"/>
    </location>
</feature>
<dbReference type="InterPro" id="IPR027469">
    <property type="entry name" value="Cation_efflux_TMD_sf"/>
</dbReference>
<feature type="transmembrane region" description="Helical" evidence="8">
    <location>
        <begin position="179"/>
        <end position="200"/>
    </location>
</feature>
<evidence type="ECO:0000256" key="2">
    <source>
        <dbReference type="ARBA" id="ARBA00008873"/>
    </source>
</evidence>
<feature type="transmembrane region" description="Helical" evidence="8">
    <location>
        <begin position="147"/>
        <end position="173"/>
    </location>
</feature>
<protein>
    <submittedName>
        <fullName evidence="11">Zinc resistance conferring protein</fullName>
    </submittedName>
</protein>
<dbReference type="InterPro" id="IPR002524">
    <property type="entry name" value="Cation_efflux"/>
</dbReference>
<dbReference type="InterPro" id="IPR027470">
    <property type="entry name" value="Cation_efflux_CTD"/>
</dbReference>
<feature type="domain" description="Cation efflux protein cytoplasmic" evidence="10">
    <location>
        <begin position="220"/>
        <end position="282"/>
    </location>
</feature>
<comment type="similarity">
    <text evidence="2">Belongs to the cation diffusion facilitator (CDF) transporter (TC 2.A.4) family. SLC30A subfamily.</text>
</comment>
<evidence type="ECO:0000259" key="9">
    <source>
        <dbReference type="Pfam" id="PF01545"/>
    </source>
</evidence>
<reference evidence="11 12" key="1">
    <citation type="journal article" date="2024" name="BMC Biol.">
        <title>Comparative genomics of Ascetosporea gives new insight into the evolutionary basis for animal parasitism in Rhizaria.</title>
        <authorList>
            <person name="Hiltunen Thoren M."/>
            <person name="Onut-Brannstrom I."/>
            <person name="Alfjorden A."/>
            <person name="Peckova H."/>
            <person name="Swords F."/>
            <person name="Hooper C."/>
            <person name="Holzer A.S."/>
            <person name="Bass D."/>
            <person name="Burki F."/>
        </authorList>
    </citation>
    <scope>NUCLEOTIDE SEQUENCE [LARGE SCALE GENOMIC DNA]</scope>
    <source>
        <strain evidence="11">20-A016</strain>
    </source>
</reference>